<protein>
    <recommendedName>
        <fullName evidence="4">ZZ-type domain-containing protein</fullName>
    </recommendedName>
</protein>
<evidence type="ECO:0000313" key="6">
    <source>
        <dbReference type="Proteomes" id="UP000664203"/>
    </source>
</evidence>
<dbReference type="AlphaFoldDB" id="A0A8H3FA08"/>
<dbReference type="Pfam" id="PF00569">
    <property type="entry name" value="ZZ"/>
    <property type="match status" value="1"/>
</dbReference>
<dbReference type="InterPro" id="IPR000433">
    <property type="entry name" value="Znf_ZZ"/>
</dbReference>
<reference evidence="5" key="1">
    <citation type="submission" date="2021-03" db="EMBL/GenBank/DDBJ databases">
        <authorList>
            <person name="Tagirdzhanova G."/>
        </authorList>
    </citation>
    <scope>NUCLEOTIDE SEQUENCE</scope>
</reference>
<dbReference type="SUPFAM" id="SSF57850">
    <property type="entry name" value="RING/U-box"/>
    <property type="match status" value="1"/>
</dbReference>
<organism evidence="5 6">
    <name type="scientific">Alectoria fallacina</name>
    <dbReference type="NCBI Taxonomy" id="1903189"/>
    <lineage>
        <taxon>Eukaryota</taxon>
        <taxon>Fungi</taxon>
        <taxon>Dikarya</taxon>
        <taxon>Ascomycota</taxon>
        <taxon>Pezizomycotina</taxon>
        <taxon>Lecanoromycetes</taxon>
        <taxon>OSLEUM clade</taxon>
        <taxon>Lecanoromycetidae</taxon>
        <taxon>Lecanorales</taxon>
        <taxon>Lecanorineae</taxon>
        <taxon>Parmeliaceae</taxon>
        <taxon>Alectoria</taxon>
    </lineage>
</organism>
<feature type="domain" description="ZZ-type" evidence="4">
    <location>
        <begin position="60"/>
        <end position="87"/>
    </location>
</feature>
<accession>A0A8H3FA08</accession>
<keyword evidence="1" id="KW-0479">Metal-binding</keyword>
<dbReference type="Proteomes" id="UP000664203">
    <property type="component" value="Unassembled WGS sequence"/>
</dbReference>
<evidence type="ECO:0000313" key="5">
    <source>
        <dbReference type="EMBL" id="CAF9919769.1"/>
    </source>
</evidence>
<evidence type="ECO:0000259" key="4">
    <source>
        <dbReference type="PROSITE" id="PS01357"/>
    </source>
</evidence>
<dbReference type="InterPro" id="IPR043145">
    <property type="entry name" value="Znf_ZZ_sf"/>
</dbReference>
<comment type="caution">
    <text evidence="5">The sequence shown here is derived from an EMBL/GenBank/DDBJ whole genome shotgun (WGS) entry which is preliminary data.</text>
</comment>
<dbReference type="EMBL" id="CAJPDR010000128">
    <property type="protein sequence ID" value="CAF9919769.1"/>
    <property type="molecule type" value="Genomic_DNA"/>
</dbReference>
<evidence type="ECO:0000256" key="1">
    <source>
        <dbReference type="ARBA" id="ARBA00022723"/>
    </source>
</evidence>
<dbReference type="SMART" id="SM00291">
    <property type="entry name" value="ZnF_ZZ"/>
    <property type="match status" value="1"/>
</dbReference>
<evidence type="ECO:0000256" key="2">
    <source>
        <dbReference type="ARBA" id="ARBA00022771"/>
    </source>
</evidence>
<keyword evidence="3" id="KW-0862">Zinc</keyword>
<dbReference type="Gene3D" id="3.30.60.90">
    <property type="match status" value="1"/>
</dbReference>
<gene>
    <name evidence="5" type="ORF">ALECFALPRED_001289</name>
</gene>
<proteinExistence type="predicted"/>
<keyword evidence="6" id="KW-1185">Reference proteome</keyword>
<dbReference type="OrthoDB" id="661148at2759"/>
<evidence type="ECO:0000256" key="3">
    <source>
        <dbReference type="ARBA" id="ARBA00022833"/>
    </source>
</evidence>
<sequence>MATVQDKSIALTIRKSQIVTAVKDLKQEQYRRSSWYRAAFERFMANTVEEAEAMNFYVSCDSCAAKYVLGARFVCCTCTSIDLCVPCMEEYRKNGMVKMDAFEVCKGHEFLKLPRPEWTELEAGKVNERGETEEEWLERLGKEYEVESSG</sequence>
<name>A0A8H3FA08_9LECA</name>
<dbReference type="PROSITE" id="PS01357">
    <property type="entry name" value="ZF_ZZ_1"/>
    <property type="match status" value="1"/>
</dbReference>
<keyword evidence="2" id="KW-0863">Zinc-finger</keyword>
<dbReference type="GO" id="GO:0008270">
    <property type="term" value="F:zinc ion binding"/>
    <property type="evidence" value="ECO:0007669"/>
    <property type="project" value="UniProtKB-KW"/>
</dbReference>